<evidence type="ECO:0000259" key="3">
    <source>
        <dbReference type="PROSITE" id="PS51820"/>
    </source>
</evidence>
<evidence type="ECO:0000256" key="1">
    <source>
        <dbReference type="ARBA" id="ARBA00007806"/>
    </source>
</evidence>
<dbReference type="InterPro" id="IPR000322">
    <property type="entry name" value="Glyco_hydro_31_TIM"/>
</dbReference>
<dbReference type="EMBL" id="FOJG01000001">
    <property type="protein sequence ID" value="SEW41179.1"/>
    <property type="molecule type" value="Genomic_DNA"/>
</dbReference>
<dbReference type="Gene3D" id="2.60.40.1180">
    <property type="entry name" value="Golgi alpha-mannosidase II"/>
    <property type="match status" value="2"/>
</dbReference>
<dbReference type="Gene3D" id="3.20.20.80">
    <property type="entry name" value="Glycosidases"/>
    <property type="match status" value="1"/>
</dbReference>
<gene>
    <name evidence="4" type="ORF">SAMN04488122_2939</name>
</gene>
<dbReference type="Pfam" id="PF01055">
    <property type="entry name" value="Glyco_hydro_31_2nd"/>
    <property type="match status" value="1"/>
</dbReference>
<dbReference type="InterPro" id="IPR051816">
    <property type="entry name" value="Glycosyl_Hydrolase_31"/>
</dbReference>
<dbReference type="GO" id="GO:0030246">
    <property type="term" value="F:carbohydrate binding"/>
    <property type="evidence" value="ECO:0007669"/>
    <property type="project" value="InterPro"/>
</dbReference>
<evidence type="ECO:0000313" key="4">
    <source>
        <dbReference type="EMBL" id="SEW41179.1"/>
    </source>
</evidence>
<evidence type="ECO:0000313" key="5">
    <source>
        <dbReference type="Proteomes" id="UP000199310"/>
    </source>
</evidence>
<dbReference type="InterPro" id="IPR011013">
    <property type="entry name" value="Gal_mutarotase_sf_dom"/>
</dbReference>
<dbReference type="Pfam" id="PF13802">
    <property type="entry name" value="Gal_mutarotas_2"/>
    <property type="match status" value="1"/>
</dbReference>
<dbReference type="InterPro" id="IPR037524">
    <property type="entry name" value="PA14/GLEYA"/>
</dbReference>
<comment type="similarity">
    <text evidence="1 2">Belongs to the glycosyl hydrolase 31 family.</text>
</comment>
<sequence length="969" mass="110508">MSPTDLCKHHVQPTKKIRSNMQIKRAIPIVLMTLLTSWCYAGQVDKLSDGLLIHLKNPAPNGVRQVKLQVISDKVIHVTATADEHFNGSPSLMAIDIQGNSVKWDSEEHPGTVTLTTASLTATVALHTGEVEFRDKAGRLILQEARGGGKSFTPVTIDGKSLYRIRQVFESPANEAFYGLGQHQTGLMNYKNQDIDLTQYNSVAAVPFLVSNRNYGILWDNYSITRFGDNRPFEQLSALHLISAEGKAGGLTATYGDRYNNTVYVKAVEDKIDYEFLDKLSALPAAFPMVKGKVTWEGSVNADETGEFKFFMTTSGYTKVWIDGQLKLDRWRESWNPGASVFRHQLRKGKATSIKIEWIPETTQSFISLKFLSPTPAAEVDKMQLSSEAGERIDYYFMYGQNTDEVISGYRQVTGKATMIPRWALGFWQSRERYKTQDEIENTVAEFRKRKIPLDNIVLDWSYWKQDEWGSQQFDAARFPDPEGMINRLHQQYHTNFMISVWPKFYEGIGNYKLFDRKNWLYKQNIKNRQRDWIGNGYVSTFYDAFNPEARKLFWSLLQKNLLSKGVDAWWLDATEPDILSNASIADRKSLMNPTALGSSTQYFNTYALVNAQGIYEGQRAAKPGQRVFILTRSAYAGLQRYAAATWSGDIAATFEEFKRQIPGGLNFSMSGLPYWTTDIGGFFVEDKYDHPNPEGPALEEWRELNTRWFQYGAFCPLFRSHGQYPYREMFNIAPDSSEAYQSMLYYDQLRYRLLPYLYAVAGSTYHHDYTLMRGLVMDYGADTAVLNIRDQYMFGPSLLVNPVTDYHARSRELYLPAGNGWYDFYTGKYEAGGRHITAPAPLSRMPLYVKEGAILPVGPALQYTSERPADTIHLYVYTGKDGEFTLYEDENTNYQYEKGAFSNIPFRWNEATQTLQIGQREGSFPGMLQQRHFLVTFVGKRKEAGPDISDKTGKMITYNGIATTVRAI</sequence>
<dbReference type="InterPro" id="IPR017853">
    <property type="entry name" value="GH"/>
</dbReference>
<dbReference type="SUPFAM" id="SSF51011">
    <property type="entry name" value="Glycosyl hydrolase domain"/>
    <property type="match status" value="1"/>
</dbReference>
<dbReference type="InterPro" id="IPR033403">
    <property type="entry name" value="DUF5110"/>
</dbReference>
<keyword evidence="2 4" id="KW-0378">Hydrolase</keyword>
<dbReference type="Proteomes" id="UP000199310">
    <property type="component" value="Unassembled WGS sequence"/>
</dbReference>
<dbReference type="SUPFAM" id="SSF74650">
    <property type="entry name" value="Galactose mutarotase-like"/>
    <property type="match status" value="1"/>
</dbReference>
<dbReference type="Gene3D" id="2.60.40.1760">
    <property type="entry name" value="glycosyl hydrolase (family 31)"/>
    <property type="match status" value="1"/>
</dbReference>
<protein>
    <submittedName>
        <fullName evidence="4">Alpha-D-xyloside xylohydrolase</fullName>
    </submittedName>
</protein>
<dbReference type="SUPFAM" id="SSF51445">
    <property type="entry name" value="(Trans)glycosidases"/>
    <property type="match status" value="1"/>
</dbReference>
<dbReference type="GO" id="GO:0005975">
    <property type="term" value="P:carbohydrate metabolic process"/>
    <property type="evidence" value="ECO:0007669"/>
    <property type="project" value="InterPro"/>
</dbReference>
<dbReference type="Pfam" id="PF21365">
    <property type="entry name" value="Glyco_hydro_31_3rd"/>
    <property type="match status" value="1"/>
</dbReference>
<proteinExistence type="inferred from homology"/>
<dbReference type="STRING" id="29529.SAMN04488122_2939"/>
<dbReference type="PANTHER" id="PTHR43863:SF2">
    <property type="entry name" value="MALTASE-GLUCOAMYLASE"/>
    <property type="match status" value="1"/>
</dbReference>
<organism evidence="4 5">
    <name type="scientific">Chitinophaga arvensicola</name>
    <dbReference type="NCBI Taxonomy" id="29529"/>
    <lineage>
        <taxon>Bacteria</taxon>
        <taxon>Pseudomonadati</taxon>
        <taxon>Bacteroidota</taxon>
        <taxon>Chitinophagia</taxon>
        <taxon>Chitinophagales</taxon>
        <taxon>Chitinophagaceae</taxon>
        <taxon>Chitinophaga</taxon>
    </lineage>
</organism>
<dbReference type="PROSITE" id="PS51820">
    <property type="entry name" value="PA14"/>
    <property type="match status" value="1"/>
</dbReference>
<accession>A0A1I0RJM9</accession>
<dbReference type="GO" id="GO:0004553">
    <property type="term" value="F:hydrolase activity, hydrolyzing O-glycosyl compounds"/>
    <property type="evidence" value="ECO:0007669"/>
    <property type="project" value="InterPro"/>
</dbReference>
<dbReference type="InterPro" id="IPR013780">
    <property type="entry name" value="Glyco_hydro_b"/>
</dbReference>
<dbReference type="PANTHER" id="PTHR43863">
    <property type="entry name" value="HYDROLASE, PUTATIVE (AFU_ORTHOLOGUE AFUA_1G03140)-RELATED"/>
    <property type="match status" value="1"/>
</dbReference>
<dbReference type="CDD" id="cd06591">
    <property type="entry name" value="GH31_xylosidase_XylS"/>
    <property type="match status" value="1"/>
</dbReference>
<keyword evidence="2" id="KW-0326">Glycosidase</keyword>
<dbReference type="InterPro" id="IPR011658">
    <property type="entry name" value="PA14_dom"/>
</dbReference>
<dbReference type="CDD" id="cd14752">
    <property type="entry name" value="GH31_N"/>
    <property type="match status" value="1"/>
</dbReference>
<dbReference type="InterPro" id="IPR025887">
    <property type="entry name" value="Glyco_hydro_31_N_dom"/>
</dbReference>
<dbReference type="SMART" id="SM00758">
    <property type="entry name" value="PA14"/>
    <property type="match status" value="1"/>
</dbReference>
<evidence type="ECO:0000256" key="2">
    <source>
        <dbReference type="RuleBase" id="RU361185"/>
    </source>
</evidence>
<feature type="domain" description="PA14" evidence="3">
    <location>
        <begin position="245"/>
        <end position="385"/>
    </location>
</feature>
<name>A0A1I0RJM9_9BACT</name>
<dbReference type="InterPro" id="IPR048395">
    <property type="entry name" value="Glyco_hydro_31_C"/>
</dbReference>
<keyword evidence="5" id="KW-1185">Reference proteome</keyword>
<dbReference type="SUPFAM" id="SSF56988">
    <property type="entry name" value="Anthrax protective antigen"/>
    <property type="match status" value="1"/>
</dbReference>
<dbReference type="Pfam" id="PF17137">
    <property type="entry name" value="DUF5110"/>
    <property type="match status" value="1"/>
</dbReference>
<reference evidence="5" key="1">
    <citation type="submission" date="2016-10" db="EMBL/GenBank/DDBJ databases">
        <authorList>
            <person name="Varghese N."/>
            <person name="Submissions S."/>
        </authorList>
    </citation>
    <scope>NUCLEOTIDE SEQUENCE [LARGE SCALE GENOMIC DNA]</scope>
    <source>
        <strain evidence="5">DSM 3695</strain>
    </source>
</reference>
<dbReference type="AlphaFoldDB" id="A0A1I0RJM9"/>
<dbReference type="Gene3D" id="2.60.120.380">
    <property type="match status" value="1"/>
</dbReference>